<feature type="domain" description="Hedgehog/Intein (Hint)" evidence="1">
    <location>
        <begin position="156"/>
        <end position="255"/>
    </location>
</feature>
<dbReference type="Pfam" id="PF13403">
    <property type="entry name" value="Hint_2"/>
    <property type="match status" value="1"/>
</dbReference>
<evidence type="ECO:0000313" key="2">
    <source>
        <dbReference type="EMBL" id="AYV85697.1"/>
    </source>
</evidence>
<accession>A0A3G5AEU4</accession>
<gene>
    <name evidence="2" type="ORF">Satyrvirus31_11</name>
</gene>
<dbReference type="EMBL" id="MK072467">
    <property type="protein sequence ID" value="AYV85697.1"/>
    <property type="molecule type" value="Genomic_DNA"/>
</dbReference>
<proteinExistence type="predicted"/>
<dbReference type="InterPro" id="IPR028992">
    <property type="entry name" value="Hedgehog/Intein_dom"/>
</dbReference>
<name>A0A3G5AEU4_9VIRU</name>
<dbReference type="InterPro" id="IPR036844">
    <property type="entry name" value="Hint_dom_sf"/>
</dbReference>
<evidence type="ECO:0000259" key="1">
    <source>
        <dbReference type="Pfam" id="PF13403"/>
    </source>
</evidence>
<protein>
    <recommendedName>
        <fullName evidence="1">Hedgehog/Intein (Hint) domain-containing protein</fullName>
    </recommendedName>
</protein>
<sequence length="324" mass="35331">MSGLVFDTFLTMQTSPPTHTIPWSPTWGPVSTRFFSTLTSFGGSASITGGTMTIISPVSAATHLTYSYSLSQNFSLMNTITLKNVTGSYISSVMTLIDHFGHPLFIVGVGSTPGDITFTISSASGSGDITIIDGMEIIISTGIGTTTTSVLTSSLTCVAHNTNILMNDGSSKLIQDIQKGDFVAGDIGCTSVFQVDKVKIEVANNDYKLDLVIFEKNALGPNLPQNKLIITGSHKICWKNKMVPARKFCNHKNVTRYYHNKINRKNTKNDQIFEPKDILPAQDNGIYNFYDLQFETDGTYVAEGLEIRSRPTKSALNTPSKELN</sequence>
<organism evidence="2">
    <name type="scientific">Satyrvirus sp</name>
    <dbReference type="NCBI Taxonomy" id="2487771"/>
    <lineage>
        <taxon>Viruses</taxon>
        <taxon>Varidnaviria</taxon>
        <taxon>Bamfordvirae</taxon>
        <taxon>Nucleocytoviricota</taxon>
        <taxon>Megaviricetes</taxon>
        <taxon>Imitervirales</taxon>
        <taxon>Mimiviridae</taxon>
        <taxon>Megamimivirinae</taxon>
    </lineage>
</organism>
<dbReference type="SUPFAM" id="SSF51294">
    <property type="entry name" value="Hedgehog/intein (Hint) domain"/>
    <property type="match status" value="1"/>
</dbReference>
<reference evidence="2" key="1">
    <citation type="submission" date="2018-10" db="EMBL/GenBank/DDBJ databases">
        <title>Hidden diversity of soil giant viruses.</title>
        <authorList>
            <person name="Schulz F."/>
            <person name="Alteio L."/>
            <person name="Goudeau D."/>
            <person name="Ryan E.M."/>
            <person name="Malmstrom R.R."/>
            <person name="Blanchard J."/>
            <person name="Woyke T."/>
        </authorList>
    </citation>
    <scope>NUCLEOTIDE SEQUENCE</scope>
    <source>
        <strain evidence="2">SAV1</strain>
    </source>
</reference>
<dbReference type="Gene3D" id="2.170.16.10">
    <property type="entry name" value="Hedgehog/Intein (Hint) domain"/>
    <property type="match status" value="1"/>
</dbReference>